<evidence type="ECO:0000313" key="2">
    <source>
        <dbReference type="EMBL" id="KIL57393.1"/>
    </source>
</evidence>
<accession>A0A0C2WMG3</accession>
<dbReference type="AlphaFoldDB" id="A0A0C2WMG3"/>
<organism evidence="2 3">
    <name type="scientific">Amanita muscaria (strain Koide BX008)</name>
    <dbReference type="NCBI Taxonomy" id="946122"/>
    <lineage>
        <taxon>Eukaryota</taxon>
        <taxon>Fungi</taxon>
        <taxon>Dikarya</taxon>
        <taxon>Basidiomycota</taxon>
        <taxon>Agaricomycotina</taxon>
        <taxon>Agaricomycetes</taxon>
        <taxon>Agaricomycetidae</taxon>
        <taxon>Agaricales</taxon>
        <taxon>Pluteineae</taxon>
        <taxon>Amanitaceae</taxon>
        <taxon>Amanita</taxon>
    </lineage>
</organism>
<keyword evidence="3" id="KW-1185">Reference proteome</keyword>
<dbReference type="HOGENOM" id="CLU_046752_5_0_1"/>
<feature type="domain" description="DDE-1" evidence="1">
    <location>
        <begin position="26"/>
        <end position="96"/>
    </location>
</feature>
<evidence type="ECO:0000313" key="3">
    <source>
        <dbReference type="Proteomes" id="UP000054549"/>
    </source>
</evidence>
<gene>
    <name evidence="2" type="ORF">M378DRAFT_88004</name>
</gene>
<sequence>MRKLVNEIIKPYFDRKKKELGLPKTQNSIWKIDCWSVHKSAEFRHWMKSTHKNIILLFVPGGCTGIWQPLDVGIQRVLKLSLRRSAHRDIITEVTTHLEGENSSGLILLDVKLGTLRNRSVGWLVRAYQELDDQNLIKKVIQSSV</sequence>
<dbReference type="InParanoid" id="A0A0C2WMG3"/>
<dbReference type="Pfam" id="PF03184">
    <property type="entry name" value="DDE_1"/>
    <property type="match status" value="1"/>
</dbReference>
<name>A0A0C2WMG3_AMAMK</name>
<dbReference type="EMBL" id="KN818372">
    <property type="protein sequence ID" value="KIL57393.1"/>
    <property type="molecule type" value="Genomic_DNA"/>
</dbReference>
<reference evidence="2 3" key="1">
    <citation type="submission" date="2014-04" db="EMBL/GenBank/DDBJ databases">
        <title>Evolutionary Origins and Diversification of the Mycorrhizal Mutualists.</title>
        <authorList>
            <consortium name="DOE Joint Genome Institute"/>
            <consortium name="Mycorrhizal Genomics Consortium"/>
            <person name="Kohler A."/>
            <person name="Kuo A."/>
            <person name="Nagy L.G."/>
            <person name="Floudas D."/>
            <person name="Copeland A."/>
            <person name="Barry K.W."/>
            <person name="Cichocki N."/>
            <person name="Veneault-Fourrey C."/>
            <person name="LaButti K."/>
            <person name="Lindquist E.A."/>
            <person name="Lipzen A."/>
            <person name="Lundell T."/>
            <person name="Morin E."/>
            <person name="Murat C."/>
            <person name="Riley R."/>
            <person name="Ohm R."/>
            <person name="Sun H."/>
            <person name="Tunlid A."/>
            <person name="Henrissat B."/>
            <person name="Grigoriev I.V."/>
            <person name="Hibbett D.S."/>
            <person name="Martin F."/>
        </authorList>
    </citation>
    <scope>NUCLEOTIDE SEQUENCE [LARGE SCALE GENOMIC DNA]</scope>
    <source>
        <strain evidence="2 3">Koide BX008</strain>
    </source>
</reference>
<protein>
    <recommendedName>
        <fullName evidence="1">DDE-1 domain-containing protein</fullName>
    </recommendedName>
</protein>
<proteinExistence type="predicted"/>
<dbReference type="InterPro" id="IPR004875">
    <property type="entry name" value="DDE_SF_endonuclease_dom"/>
</dbReference>
<evidence type="ECO:0000259" key="1">
    <source>
        <dbReference type="Pfam" id="PF03184"/>
    </source>
</evidence>
<dbReference type="OrthoDB" id="3257623at2759"/>
<dbReference type="Proteomes" id="UP000054549">
    <property type="component" value="Unassembled WGS sequence"/>
</dbReference>
<dbReference type="GO" id="GO:0003676">
    <property type="term" value="F:nucleic acid binding"/>
    <property type="evidence" value="ECO:0007669"/>
    <property type="project" value="InterPro"/>
</dbReference>